<dbReference type="EMBL" id="KQ258517">
    <property type="protein sequence ID" value="KOM29677.1"/>
    <property type="molecule type" value="Genomic_DNA"/>
</dbReference>
<evidence type="ECO:0000313" key="2">
    <source>
        <dbReference type="EMBL" id="KOM29677.1"/>
    </source>
</evidence>
<dbReference type="Pfam" id="PF20167">
    <property type="entry name" value="Transposase_32"/>
    <property type="match status" value="1"/>
</dbReference>
<sequence>MAASSPRPGKRPSPLVKEANPFGWFSDNEKQNDFICQWGFKEVIRHKRLSINFFCVERFMCQEWLVHFGLTKFVELEGDYYQNLVKVFYANLKKERNYLLSKVKGVTICIDEAMWRCVAKIQQGGYKSHLGIPGLNKIDIYNNYFRNPYRVRNYYFFCIDHLSKEDKMCASVITWILLPRKKDQTMLTAKDMYLLRALRTKIQTNWTSVISDQMIKVARKKEYYLPYVVFISRILRFHGVDITNEVTICCNKKDGIEKLFLDHIGLRKSEEGWIFKDEYYPGTDEFNPVNIDISKDKFKPLTGFEKFVVERFSRLDDKMPMLQRSFAELHRKMDYALKINAFSDTSIDYSDSEKNYADEKILKSSELE</sequence>
<reference evidence="3" key="1">
    <citation type="journal article" date="2015" name="Proc. Natl. Acad. Sci. U.S.A.">
        <title>Genome sequencing of adzuki bean (Vigna angularis) provides insight into high starch and low fat accumulation and domestication.</title>
        <authorList>
            <person name="Yang K."/>
            <person name="Tian Z."/>
            <person name="Chen C."/>
            <person name="Luo L."/>
            <person name="Zhao B."/>
            <person name="Wang Z."/>
            <person name="Yu L."/>
            <person name="Li Y."/>
            <person name="Sun Y."/>
            <person name="Li W."/>
            <person name="Chen Y."/>
            <person name="Li Y."/>
            <person name="Zhang Y."/>
            <person name="Ai D."/>
            <person name="Zhao J."/>
            <person name="Shang C."/>
            <person name="Ma Y."/>
            <person name="Wu B."/>
            <person name="Wang M."/>
            <person name="Gao L."/>
            <person name="Sun D."/>
            <person name="Zhang P."/>
            <person name="Guo F."/>
            <person name="Wang W."/>
            <person name="Li Y."/>
            <person name="Wang J."/>
            <person name="Varshney R.K."/>
            <person name="Wang J."/>
            <person name="Ling H.Q."/>
            <person name="Wan P."/>
        </authorList>
    </citation>
    <scope>NUCLEOTIDE SEQUENCE</scope>
    <source>
        <strain evidence="3">cv. Jingnong 6</strain>
    </source>
</reference>
<dbReference type="AlphaFoldDB" id="A0A0L9TGV0"/>
<evidence type="ECO:0000259" key="1">
    <source>
        <dbReference type="Pfam" id="PF20167"/>
    </source>
</evidence>
<organism evidence="2 3">
    <name type="scientific">Phaseolus angularis</name>
    <name type="common">Azuki bean</name>
    <name type="synonym">Vigna angularis</name>
    <dbReference type="NCBI Taxonomy" id="3914"/>
    <lineage>
        <taxon>Eukaryota</taxon>
        <taxon>Viridiplantae</taxon>
        <taxon>Streptophyta</taxon>
        <taxon>Embryophyta</taxon>
        <taxon>Tracheophyta</taxon>
        <taxon>Spermatophyta</taxon>
        <taxon>Magnoliopsida</taxon>
        <taxon>eudicotyledons</taxon>
        <taxon>Gunneridae</taxon>
        <taxon>Pentapetalae</taxon>
        <taxon>rosids</taxon>
        <taxon>fabids</taxon>
        <taxon>Fabales</taxon>
        <taxon>Fabaceae</taxon>
        <taxon>Papilionoideae</taxon>
        <taxon>50 kb inversion clade</taxon>
        <taxon>NPAAA clade</taxon>
        <taxon>indigoferoid/millettioid clade</taxon>
        <taxon>Phaseoleae</taxon>
        <taxon>Vigna</taxon>
    </lineage>
</organism>
<protein>
    <recommendedName>
        <fullName evidence="1">Putative plant transposon protein domain-containing protein</fullName>
    </recommendedName>
</protein>
<feature type="domain" description="Putative plant transposon protein" evidence="1">
    <location>
        <begin position="67"/>
        <end position="241"/>
    </location>
</feature>
<accession>A0A0L9TGV0</accession>
<dbReference type="InterPro" id="IPR046796">
    <property type="entry name" value="Transposase_32_dom"/>
</dbReference>
<evidence type="ECO:0000313" key="3">
    <source>
        <dbReference type="Proteomes" id="UP000053144"/>
    </source>
</evidence>
<gene>
    <name evidence="2" type="ORF">LR48_Vigan743s001000</name>
</gene>
<proteinExistence type="predicted"/>
<name>A0A0L9TGV0_PHAAN</name>
<dbReference type="Proteomes" id="UP000053144">
    <property type="component" value="Unassembled WGS sequence"/>
</dbReference>
<dbReference type="Gramene" id="KOM29677">
    <property type="protein sequence ID" value="KOM29677"/>
    <property type="gene ID" value="LR48_Vigan743s001000"/>
</dbReference>